<dbReference type="EMBL" id="JBHLWO010000001">
    <property type="protein sequence ID" value="MFC0318074.1"/>
    <property type="molecule type" value="Genomic_DNA"/>
</dbReference>
<reference evidence="1 2" key="1">
    <citation type="submission" date="2024-09" db="EMBL/GenBank/DDBJ databases">
        <authorList>
            <person name="Sun Q."/>
            <person name="Mori K."/>
        </authorList>
    </citation>
    <scope>NUCLEOTIDE SEQUENCE [LARGE SCALE GENOMIC DNA]</scope>
    <source>
        <strain evidence="1 2">CCM 7765</strain>
    </source>
</reference>
<keyword evidence="2" id="KW-1185">Reference proteome</keyword>
<evidence type="ECO:0000313" key="1">
    <source>
        <dbReference type="EMBL" id="MFC0318074.1"/>
    </source>
</evidence>
<protein>
    <submittedName>
        <fullName evidence="1">Uncharacterized protein</fullName>
    </submittedName>
</protein>
<sequence length="226" mass="25761">MTDKHFLIDESNAFYAHPDASTDNSLLEIHYQSCGVTGIVYGEYIRLPRKGCFTKGDMKLKLGSYNKTGISDFFVDNDHNVYLDDVEAYLRTFSPSTEIYKLRASEHGLLKQKNWELFMPKPRSDITQADEKEGLIQLAHGDGIILAQKLAIQFGLQIDARSGVNLLAAICLKMMSINELTALTLLHGIWNEDQSKELVYQAESDVNYYSDRITFLEYRVVNEMLM</sequence>
<dbReference type="Proteomes" id="UP001589774">
    <property type="component" value="Unassembled WGS sequence"/>
</dbReference>
<organism evidence="1 2">
    <name type="scientific">Olivibacter oleidegradans</name>
    <dbReference type="NCBI Taxonomy" id="760123"/>
    <lineage>
        <taxon>Bacteria</taxon>
        <taxon>Pseudomonadati</taxon>
        <taxon>Bacteroidota</taxon>
        <taxon>Sphingobacteriia</taxon>
        <taxon>Sphingobacteriales</taxon>
        <taxon>Sphingobacteriaceae</taxon>
        <taxon>Olivibacter</taxon>
    </lineage>
</organism>
<comment type="caution">
    <text evidence="1">The sequence shown here is derived from an EMBL/GenBank/DDBJ whole genome shotgun (WGS) entry which is preliminary data.</text>
</comment>
<dbReference type="RefSeq" id="WP_130856168.1">
    <property type="nucleotide sequence ID" value="NZ_JBHLWO010000001.1"/>
</dbReference>
<name>A0ABV6HHL0_9SPHI</name>
<proteinExistence type="predicted"/>
<gene>
    <name evidence="1" type="ORF">ACFFI0_07125</name>
</gene>
<accession>A0ABV6HHL0</accession>
<evidence type="ECO:0000313" key="2">
    <source>
        <dbReference type="Proteomes" id="UP001589774"/>
    </source>
</evidence>